<dbReference type="FunFam" id="2.40.30.10:FF:000008">
    <property type="entry name" value="Translation initiation factor IF-2"/>
    <property type="match status" value="1"/>
</dbReference>
<feature type="compositionally biased region" description="Basic and acidic residues" evidence="10">
    <location>
        <begin position="1"/>
        <end position="10"/>
    </location>
</feature>
<evidence type="ECO:0000256" key="2">
    <source>
        <dbReference type="ARBA" id="ARBA00020675"/>
    </source>
</evidence>
<gene>
    <name evidence="8" type="primary">infB</name>
    <name evidence="12" type="ORF">FHT02_002920</name>
</gene>
<dbReference type="InterPro" id="IPR023115">
    <property type="entry name" value="TIF_IF2_dom3"/>
</dbReference>
<dbReference type="InterPro" id="IPR000795">
    <property type="entry name" value="T_Tr_GTP-bd_dom"/>
</dbReference>
<dbReference type="CDD" id="cd01887">
    <property type="entry name" value="IF2_eIF5B"/>
    <property type="match status" value="1"/>
</dbReference>
<reference evidence="12 13" key="1">
    <citation type="submission" date="2020-08" db="EMBL/GenBank/DDBJ databases">
        <title>Genomic Encyclopedia of Type Strains, Phase IV (KMG-IV): sequencing the most valuable type-strain genomes for metagenomic binning, comparative biology and taxonomic classification.</title>
        <authorList>
            <person name="Goeker M."/>
        </authorList>
    </citation>
    <scope>NUCLEOTIDE SEQUENCE [LARGE SCALE GENOMIC DNA]</scope>
    <source>
        <strain evidence="12 13">DSM 26736</strain>
    </source>
</reference>
<feature type="compositionally biased region" description="Low complexity" evidence="10">
    <location>
        <begin position="180"/>
        <end position="208"/>
    </location>
</feature>
<feature type="binding site" evidence="8">
    <location>
        <begin position="502"/>
        <end position="506"/>
    </location>
    <ligand>
        <name>GTP</name>
        <dbReference type="ChEBI" id="CHEBI:37565"/>
    </ligand>
</feature>
<dbReference type="Pfam" id="PF04760">
    <property type="entry name" value="IF2_N"/>
    <property type="match status" value="1"/>
</dbReference>
<feature type="compositionally biased region" description="Pro residues" evidence="10">
    <location>
        <begin position="252"/>
        <end position="263"/>
    </location>
</feature>
<evidence type="ECO:0000256" key="3">
    <source>
        <dbReference type="ARBA" id="ARBA00022490"/>
    </source>
</evidence>
<keyword evidence="4 8" id="KW-0396">Initiation factor</keyword>
<dbReference type="PANTHER" id="PTHR43381">
    <property type="entry name" value="TRANSLATION INITIATION FACTOR IF-2-RELATED"/>
    <property type="match status" value="1"/>
</dbReference>
<dbReference type="FunFam" id="2.40.30.10:FF:000007">
    <property type="entry name" value="Translation initiation factor IF-2"/>
    <property type="match status" value="1"/>
</dbReference>
<dbReference type="PROSITE" id="PS51722">
    <property type="entry name" value="G_TR_2"/>
    <property type="match status" value="1"/>
</dbReference>
<keyword evidence="5 8" id="KW-0547">Nucleotide-binding</keyword>
<dbReference type="Gene3D" id="3.40.50.10050">
    <property type="entry name" value="Translation initiation factor IF- 2, domain 3"/>
    <property type="match status" value="1"/>
</dbReference>
<evidence type="ECO:0000256" key="7">
    <source>
        <dbReference type="ARBA" id="ARBA00023134"/>
    </source>
</evidence>
<dbReference type="InterPro" id="IPR044145">
    <property type="entry name" value="IF2_II"/>
</dbReference>
<keyword evidence="3 8" id="KW-0963">Cytoplasm</keyword>
<evidence type="ECO:0000256" key="9">
    <source>
        <dbReference type="RuleBase" id="RU000644"/>
    </source>
</evidence>
<dbReference type="SUPFAM" id="SSF52156">
    <property type="entry name" value="Initiation factor IF2/eIF5b, domain 3"/>
    <property type="match status" value="1"/>
</dbReference>
<feature type="binding site" evidence="8">
    <location>
        <begin position="556"/>
        <end position="559"/>
    </location>
    <ligand>
        <name>GTP</name>
        <dbReference type="ChEBI" id="CHEBI:37565"/>
    </ligand>
</feature>
<comment type="similarity">
    <text evidence="1 8 9">Belongs to the TRAFAC class translation factor GTPase superfamily. Classic translation factor GTPase family. IF-2 subfamily.</text>
</comment>
<dbReference type="SUPFAM" id="SSF50447">
    <property type="entry name" value="Translation proteins"/>
    <property type="match status" value="2"/>
</dbReference>
<comment type="caution">
    <text evidence="8">Lacks conserved residue(s) required for the propagation of feature annotation.</text>
</comment>
<feature type="compositionally biased region" description="Polar residues" evidence="10">
    <location>
        <begin position="28"/>
        <end position="40"/>
    </location>
</feature>
<feature type="compositionally biased region" description="Basic and acidic residues" evidence="10">
    <location>
        <begin position="298"/>
        <end position="317"/>
    </location>
</feature>
<dbReference type="InterPro" id="IPR009000">
    <property type="entry name" value="Transl_B-barrel_sf"/>
</dbReference>
<evidence type="ECO:0000256" key="4">
    <source>
        <dbReference type="ARBA" id="ARBA00022540"/>
    </source>
</evidence>
<dbReference type="InterPro" id="IPR036925">
    <property type="entry name" value="TIF_IF2_dom3_sf"/>
</dbReference>
<dbReference type="HAMAP" id="MF_00100_B">
    <property type="entry name" value="IF_2_B"/>
    <property type="match status" value="1"/>
</dbReference>
<feature type="compositionally biased region" description="Pro residues" evidence="10">
    <location>
        <begin position="76"/>
        <end position="89"/>
    </location>
</feature>
<feature type="compositionally biased region" description="Basic and acidic residues" evidence="10">
    <location>
        <begin position="95"/>
        <end position="144"/>
    </location>
</feature>
<dbReference type="Pfam" id="PF08364">
    <property type="entry name" value="IF2_assoc"/>
    <property type="match status" value="1"/>
</dbReference>
<dbReference type="SUPFAM" id="SSF52540">
    <property type="entry name" value="P-loop containing nucleoside triphosphate hydrolases"/>
    <property type="match status" value="1"/>
</dbReference>
<dbReference type="Pfam" id="PF22042">
    <property type="entry name" value="EF-G_D2"/>
    <property type="match status" value="1"/>
</dbReference>
<evidence type="ECO:0000256" key="10">
    <source>
        <dbReference type="SAM" id="MobiDB-lite"/>
    </source>
</evidence>
<feature type="region of interest" description="Disordered" evidence="10">
    <location>
        <begin position="1"/>
        <end position="334"/>
    </location>
</feature>
<feature type="compositionally biased region" description="Low complexity" evidence="10">
    <location>
        <begin position="56"/>
        <end position="75"/>
    </location>
</feature>
<protein>
    <recommendedName>
        <fullName evidence="2 8">Translation initiation factor IF-2</fullName>
    </recommendedName>
</protein>
<feature type="compositionally biased region" description="Pro residues" evidence="10">
    <location>
        <begin position="209"/>
        <end position="228"/>
    </location>
</feature>
<dbReference type="InterPro" id="IPR005225">
    <property type="entry name" value="Small_GTP-bd"/>
</dbReference>
<feature type="compositionally biased region" description="Low complexity" evidence="10">
    <location>
        <begin position="264"/>
        <end position="289"/>
    </location>
</feature>
<dbReference type="GO" id="GO:0003924">
    <property type="term" value="F:GTPase activity"/>
    <property type="evidence" value="ECO:0007669"/>
    <property type="project" value="UniProtKB-UniRule"/>
</dbReference>
<dbReference type="EMBL" id="JACIJF010000009">
    <property type="protein sequence ID" value="MBB5711669.1"/>
    <property type="molecule type" value="Genomic_DNA"/>
</dbReference>
<keyword evidence="13" id="KW-1185">Reference proteome</keyword>
<comment type="subcellular location">
    <subcellularLocation>
        <location evidence="8">Cytoplasm</location>
    </subcellularLocation>
</comment>
<evidence type="ECO:0000313" key="12">
    <source>
        <dbReference type="EMBL" id="MBB5711669.1"/>
    </source>
</evidence>
<dbReference type="FunFam" id="3.40.50.300:FF:000019">
    <property type="entry name" value="Translation initiation factor IF-2"/>
    <property type="match status" value="1"/>
</dbReference>
<dbReference type="NCBIfam" id="TIGR00231">
    <property type="entry name" value="small_GTP"/>
    <property type="match status" value="1"/>
</dbReference>
<evidence type="ECO:0000256" key="6">
    <source>
        <dbReference type="ARBA" id="ARBA00022917"/>
    </source>
</evidence>
<feature type="binding site" evidence="8">
    <location>
        <begin position="455"/>
        <end position="462"/>
    </location>
    <ligand>
        <name>GTP</name>
        <dbReference type="ChEBI" id="CHEBI:37565"/>
    </ligand>
</feature>
<dbReference type="InterPro" id="IPR027417">
    <property type="entry name" value="P-loop_NTPase"/>
</dbReference>
<evidence type="ECO:0000256" key="1">
    <source>
        <dbReference type="ARBA" id="ARBA00007733"/>
    </source>
</evidence>
<feature type="domain" description="Tr-type G" evidence="11">
    <location>
        <begin position="446"/>
        <end position="616"/>
    </location>
</feature>
<keyword evidence="6 8" id="KW-0648">Protein biosynthesis</keyword>
<dbReference type="InterPro" id="IPR015760">
    <property type="entry name" value="TIF_IF2"/>
</dbReference>
<dbReference type="CDD" id="cd03692">
    <property type="entry name" value="mtIF2_IVc"/>
    <property type="match status" value="1"/>
</dbReference>
<dbReference type="GO" id="GO:0005525">
    <property type="term" value="F:GTP binding"/>
    <property type="evidence" value="ECO:0007669"/>
    <property type="project" value="UniProtKB-KW"/>
</dbReference>
<dbReference type="Gene3D" id="2.40.30.10">
    <property type="entry name" value="Translation factors"/>
    <property type="match status" value="2"/>
</dbReference>
<dbReference type="PROSITE" id="PS01176">
    <property type="entry name" value="IF2"/>
    <property type="match status" value="1"/>
</dbReference>
<feature type="compositionally biased region" description="Low complexity" evidence="10">
    <location>
        <begin position="147"/>
        <end position="166"/>
    </location>
</feature>
<comment type="function">
    <text evidence="8 9">One of the essential components for the initiation of protein synthesis. Protects formylmethionyl-tRNA from spontaneous hydrolysis and promotes its binding to the 30S ribosomal subunits. Also involved in the hydrolysis of GTP during the formation of the 70S ribosomal complex.</text>
</comment>
<dbReference type="InterPro" id="IPR006847">
    <property type="entry name" value="IF2_N"/>
</dbReference>
<dbReference type="GO" id="GO:0005829">
    <property type="term" value="C:cytosol"/>
    <property type="evidence" value="ECO:0007669"/>
    <property type="project" value="TreeGrafter"/>
</dbReference>
<sequence length="947" mass="100922">MSDSDNEKPKLGMRQPLGLKRTVETGKVKQSFSHGRSNTVVVEVKRRRVLGPQGGPAPEEQAQAPAPEPVASAPAPQAPRPAAPAPRPPVSNETAQERQARLLREADSQRMQSLEDARRREERARAEAAEEDRRRGEERARAEAEASEAAKAAAAAPAPAPKVEAPAPAPVAAPAPAPVEAPASAPVETPAPAPVAAAPAPVAAAPVPAAKPAPAPAPARAPAAPPRPMTLQLDPSLPAPRRFTPVQRPEIPKPQPKPAPEPAPAQQAQPAGQRPAGAAPAAGGAARPAAGGGLPLRRGPEPARPQQRDRKGDDRRQSGKLTVNRALGGDDGARARSLAALKRARDKENRRHFGGPREPQIKQVRDVVVPDAITVQELANRMAEKGSDLVKALFKMGMPVTINQTIDQDTAELLVTEFGHNIQRVSESDVDIQVDTVEEAEDKLQPRPPVVTIMGHVDHGKTSLLDALRGTDVVRGEAGGITQHIGAYQVTLKDKSKITFLDTPGHEAFTEMRARGANVTDIVVLVVAANDGLMPQTIEAINHTKAAGVPMIVAINKVDLDSANPQRVRERLLEHEVVVEEMGGDVQNVEVSALKKMGLDALIEKIQLQAELLELRANPDREAEGTVIEAKLDKGRGPVATILVNRGTLKVGDVFVVGAESGKIRALVDDKGRQIKEAGPAMPVEILGLSGVPMAGDPLQVVENEARAREVAEYRAGVIQNKRTTNAPASLESMFSALKEKQAMEYPLVVKADTQGTVEAIVAAINKISTDLIRARVLHSGVGGITESDVTLAGASGAPIIGFNVRPNAKAREIADRQKVAFKYYDVIYELTDEIRAGMAGQLGPEAFETVVGRAEIKEVFSAGKHGKAAGLLVTEGIIRKALKARITRNDVIIYQGEIASLRRFKDDVPEVRAGLECGVTFSQNFTDIKAGDYLETFEVEMRERTL</sequence>
<dbReference type="CDD" id="cd03702">
    <property type="entry name" value="IF2_mtIF2_II"/>
    <property type="match status" value="1"/>
</dbReference>
<comment type="caution">
    <text evidence="12">The sequence shown here is derived from an EMBL/GenBank/DDBJ whole genome shotgun (WGS) entry which is preliminary data.</text>
</comment>
<dbReference type="InterPro" id="IPR053905">
    <property type="entry name" value="EF-G-like_DII"/>
</dbReference>
<evidence type="ECO:0000256" key="8">
    <source>
        <dbReference type="HAMAP-Rule" id="MF_00100"/>
    </source>
</evidence>
<dbReference type="PANTHER" id="PTHR43381:SF5">
    <property type="entry name" value="TR-TYPE G DOMAIN-CONTAINING PROTEIN"/>
    <property type="match status" value="1"/>
</dbReference>
<dbReference type="NCBIfam" id="TIGR00487">
    <property type="entry name" value="IF-2"/>
    <property type="match status" value="1"/>
</dbReference>
<dbReference type="AlphaFoldDB" id="A0A840YHZ9"/>
<evidence type="ECO:0000259" key="11">
    <source>
        <dbReference type="PROSITE" id="PS51722"/>
    </source>
</evidence>
<evidence type="ECO:0000313" key="13">
    <source>
        <dbReference type="Proteomes" id="UP000527143"/>
    </source>
</evidence>
<dbReference type="InterPro" id="IPR000178">
    <property type="entry name" value="TF_IF2_bacterial-like"/>
</dbReference>
<dbReference type="Pfam" id="PF00009">
    <property type="entry name" value="GTP_EFTU"/>
    <property type="match status" value="1"/>
</dbReference>
<organism evidence="12 13">
    <name type="scientific">Sphingomonas xinjiangensis</name>
    <dbReference type="NCBI Taxonomy" id="643568"/>
    <lineage>
        <taxon>Bacteria</taxon>
        <taxon>Pseudomonadati</taxon>
        <taxon>Pseudomonadota</taxon>
        <taxon>Alphaproteobacteria</taxon>
        <taxon>Sphingomonadales</taxon>
        <taxon>Sphingomonadaceae</taxon>
        <taxon>Sphingomonas</taxon>
    </lineage>
</organism>
<name>A0A840YHZ9_9SPHN</name>
<dbReference type="Proteomes" id="UP000527143">
    <property type="component" value="Unassembled WGS sequence"/>
</dbReference>
<evidence type="ECO:0000256" key="5">
    <source>
        <dbReference type="ARBA" id="ARBA00022741"/>
    </source>
</evidence>
<dbReference type="Gene3D" id="3.40.50.300">
    <property type="entry name" value="P-loop containing nucleotide triphosphate hydrolases"/>
    <property type="match status" value="1"/>
</dbReference>
<dbReference type="Pfam" id="PF11987">
    <property type="entry name" value="IF-2"/>
    <property type="match status" value="1"/>
</dbReference>
<feature type="compositionally biased region" description="Pro residues" evidence="10">
    <location>
        <begin position="167"/>
        <end position="179"/>
    </location>
</feature>
<proteinExistence type="inferred from homology"/>
<accession>A0A840YHZ9</accession>
<dbReference type="GO" id="GO:0003743">
    <property type="term" value="F:translation initiation factor activity"/>
    <property type="evidence" value="ECO:0007669"/>
    <property type="project" value="UniProtKB-UniRule"/>
</dbReference>
<dbReference type="FunFam" id="3.40.50.10050:FF:000001">
    <property type="entry name" value="Translation initiation factor IF-2"/>
    <property type="match status" value="1"/>
</dbReference>
<dbReference type="RefSeq" id="WP_184088889.1">
    <property type="nucleotide sequence ID" value="NZ_JACIJF010000009.1"/>
</dbReference>
<keyword evidence="7 8" id="KW-0342">GTP-binding</keyword>
<dbReference type="InterPro" id="IPR013575">
    <property type="entry name" value="IF2_assoc_dom_bac"/>
</dbReference>